<accession>A0A2H4VBW1</accession>
<evidence type="ECO:0000256" key="2">
    <source>
        <dbReference type="ARBA" id="ARBA00022692"/>
    </source>
</evidence>
<dbReference type="InterPro" id="IPR051784">
    <property type="entry name" value="Nod_factor_ABC_transporter"/>
</dbReference>
<feature type="transmembrane region" description="Helical" evidence="5">
    <location>
        <begin position="127"/>
        <end position="150"/>
    </location>
</feature>
<organism evidence="7 8">
    <name type="scientific">Methanobacterium subterraneum</name>
    <dbReference type="NCBI Taxonomy" id="59277"/>
    <lineage>
        <taxon>Archaea</taxon>
        <taxon>Methanobacteriati</taxon>
        <taxon>Methanobacteriota</taxon>
        <taxon>Methanomada group</taxon>
        <taxon>Methanobacteria</taxon>
        <taxon>Methanobacteriales</taxon>
        <taxon>Methanobacteriaceae</taxon>
        <taxon>Methanobacterium</taxon>
    </lineage>
</organism>
<proteinExistence type="predicted"/>
<dbReference type="PRINTS" id="PR00164">
    <property type="entry name" value="ABC2TRNSPORT"/>
</dbReference>
<dbReference type="InterPro" id="IPR013525">
    <property type="entry name" value="ABC2_TM"/>
</dbReference>
<feature type="domain" description="ABC transmembrane type-2" evidence="6">
    <location>
        <begin position="20"/>
        <end position="243"/>
    </location>
</feature>
<evidence type="ECO:0000313" key="8">
    <source>
        <dbReference type="Proteomes" id="UP000232806"/>
    </source>
</evidence>
<reference evidence="7 8" key="1">
    <citation type="submission" date="2016-10" db="EMBL/GenBank/DDBJ databases">
        <title>Comparative genomics between deep and shallow subseafloor isolates.</title>
        <authorList>
            <person name="Ishii S."/>
            <person name="Miller J.R."/>
            <person name="Sutton G."/>
            <person name="Suzuki S."/>
            <person name="Methe B."/>
            <person name="Inagaki F."/>
            <person name="Imachi H."/>
        </authorList>
    </citation>
    <scope>NUCLEOTIDE SEQUENCE [LARGE SCALE GENOMIC DNA]</scope>
    <source>
        <strain evidence="7 8">MO-MB1</strain>
    </source>
</reference>
<dbReference type="EMBL" id="CP017766">
    <property type="protein sequence ID" value="AUB55550.1"/>
    <property type="molecule type" value="Genomic_DNA"/>
</dbReference>
<dbReference type="OrthoDB" id="147058at2157"/>
<dbReference type="PANTHER" id="PTHR43229:SF2">
    <property type="entry name" value="NODULATION PROTEIN J"/>
    <property type="match status" value="1"/>
</dbReference>
<keyword evidence="3 5" id="KW-1133">Transmembrane helix</keyword>
<evidence type="ECO:0000256" key="3">
    <source>
        <dbReference type="ARBA" id="ARBA00022989"/>
    </source>
</evidence>
<dbReference type="AlphaFoldDB" id="A0A2H4VBW1"/>
<dbReference type="Pfam" id="PF01061">
    <property type="entry name" value="ABC2_membrane"/>
    <property type="match status" value="1"/>
</dbReference>
<evidence type="ECO:0000256" key="1">
    <source>
        <dbReference type="ARBA" id="ARBA00004141"/>
    </source>
</evidence>
<gene>
    <name evidence="7" type="ORF">BK007_05675</name>
</gene>
<dbReference type="PIRSF" id="PIRSF006648">
    <property type="entry name" value="DrrB"/>
    <property type="match status" value="1"/>
</dbReference>
<protein>
    <submittedName>
        <fullName evidence="7">ABC transporter</fullName>
    </submittedName>
</protein>
<dbReference type="GO" id="GO:0140359">
    <property type="term" value="F:ABC-type transporter activity"/>
    <property type="evidence" value="ECO:0007669"/>
    <property type="project" value="InterPro"/>
</dbReference>
<keyword evidence="2 5" id="KW-0812">Transmembrane</keyword>
<evidence type="ECO:0000259" key="6">
    <source>
        <dbReference type="PROSITE" id="PS51012"/>
    </source>
</evidence>
<dbReference type="GeneID" id="35121066"/>
<feature type="transmembrane region" description="Helical" evidence="5">
    <location>
        <begin position="21"/>
        <end position="43"/>
    </location>
</feature>
<dbReference type="GO" id="GO:0043190">
    <property type="term" value="C:ATP-binding cassette (ABC) transporter complex"/>
    <property type="evidence" value="ECO:0007669"/>
    <property type="project" value="InterPro"/>
</dbReference>
<dbReference type="PANTHER" id="PTHR43229">
    <property type="entry name" value="NODULATION PROTEIN J"/>
    <property type="match status" value="1"/>
</dbReference>
<dbReference type="Proteomes" id="UP000232806">
    <property type="component" value="Chromosome"/>
</dbReference>
<evidence type="ECO:0000313" key="7">
    <source>
        <dbReference type="EMBL" id="AUB55550.1"/>
    </source>
</evidence>
<dbReference type="PROSITE" id="PS51012">
    <property type="entry name" value="ABC_TM2"/>
    <property type="match status" value="1"/>
</dbReference>
<feature type="transmembrane region" description="Helical" evidence="5">
    <location>
        <begin position="218"/>
        <end position="237"/>
    </location>
</feature>
<feature type="transmembrane region" description="Helical" evidence="5">
    <location>
        <begin position="55"/>
        <end position="75"/>
    </location>
</feature>
<evidence type="ECO:0000256" key="4">
    <source>
        <dbReference type="ARBA" id="ARBA00023136"/>
    </source>
</evidence>
<dbReference type="RefSeq" id="WP_100905529.1">
    <property type="nucleotide sequence ID" value="NZ_CP017766.1"/>
</dbReference>
<dbReference type="InterPro" id="IPR047817">
    <property type="entry name" value="ABC2_TM_bact-type"/>
</dbReference>
<comment type="subcellular location">
    <subcellularLocation>
        <location evidence="1">Membrane</location>
        <topology evidence="1">Multi-pass membrane protein</topology>
    </subcellularLocation>
</comment>
<keyword evidence="4 5" id="KW-0472">Membrane</keyword>
<sequence length="248" mass="27640">MFNLDQFKRSLGIMKKDIRIYYLKGPVIIFGFMMPLFLFLAFFIGSRNLSPEFLISGLIGMTVFFTATAVSPIIAPWEAQVQTLERLISTPISITTIILGDMMASFIFGIIIPLLPIGLGLLMGVGIIHPLTLILGLVLAAACFSSFGLILSAPPSNIPSNIMMISSLVRFPLVFISGIFIPLETMPPWGQIIALFSPLTYFTDLVRYTLQGTSYFPVLWDFIILLVFTVLFFTLAVELHKRTMSKRI</sequence>
<dbReference type="InterPro" id="IPR000412">
    <property type="entry name" value="ABC_2_transport"/>
</dbReference>
<name>A0A2H4VBW1_9EURY</name>
<evidence type="ECO:0000256" key="5">
    <source>
        <dbReference type="SAM" id="Phobius"/>
    </source>
</evidence>